<evidence type="ECO:0000313" key="2">
    <source>
        <dbReference type="Proteomes" id="UP001597138"/>
    </source>
</evidence>
<keyword evidence="2" id="KW-1185">Reference proteome</keyword>
<organism evidence="1 2">
    <name type="scientific">Flavobacterium artemisiae</name>
    <dbReference type="NCBI Taxonomy" id="2126556"/>
    <lineage>
        <taxon>Bacteria</taxon>
        <taxon>Pseudomonadati</taxon>
        <taxon>Bacteroidota</taxon>
        <taxon>Flavobacteriia</taxon>
        <taxon>Flavobacteriales</taxon>
        <taxon>Flavobacteriaceae</taxon>
        <taxon>Flavobacterium</taxon>
    </lineage>
</organism>
<name>A0ABW4HJV6_9FLAO</name>
<proteinExistence type="predicted"/>
<dbReference type="Proteomes" id="UP001597138">
    <property type="component" value="Unassembled WGS sequence"/>
</dbReference>
<comment type="caution">
    <text evidence="1">The sequence shown here is derived from an EMBL/GenBank/DDBJ whole genome shotgun (WGS) entry which is preliminary data.</text>
</comment>
<evidence type="ECO:0000313" key="1">
    <source>
        <dbReference type="EMBL" id="MFD1605894.1"/>
    </source>
</evidence>
<gene>
    <name evidence="1" type="ORF">ACFSC2_24360</name>
</gene>
<accession>A0ABW4HJV6</accession>
<dbReference type="EMBL" id="JBHUDZ010000018">
    <property type="protein sequence ID" value="MFD1605894.1"/>
    <property type="molecule type" value="Genomic_DNA"/>
</dbReference>
<sequence>MKSVKIRRDRKMVSIDQVCKRTGFSKSDIVSMLKQAGFNVFGDGSFAFLNSKQIEVISSFYVDAVNSLFKDLKLNHEYFIESPVAYSRFFLNFIKKDKLNLDEVCLANGEILDFSLENDLIVDFFSKIIYAEPVKSSKSNFGFITRKILKKINFKISKINKDLRSVLSPILISNHYYIFTDDEDISRIKNSFFCFSWNNFRREAFIKFNIYFKQISWKNINYS</sequence>
<reference evidence="2" key="1">
    <citation type="journal article" date="2019" name="Int. J. Syst. Evol. Microbiol.">
        <title>The Global Catalogue of Microorganisms (GCM) 10K type strain sequencing project: providing services to taxonomists for standard genome sequencing and annotation.</title>
        <authorList>
            <consortium name="The Broad Institute Genomics Platform"/>
            <consortium name="The Broad Institute Genome Sequencing Center for Infectious Disease"/>
            <person name="Wu L."/>
            <person name="Ma J."/>
        </authorList>
    </citation>
    <scope>NUCLEOTIDE SEQUENCE [LARGE SCALE GENOMIC DNA]</scope>
    <source>
        <strain evidence="2">CCUG 70865</strain>
    </source>
</reference>
<dbReference type="RefSeq" id="WP_379813703.1">
    <property type="nucleotide sequence ID" value="NZ_JBHUDZ010000018.1"/>
</dbReference>
<protein>
    <submittedName>
        <fullName evidence="1">Uncharacterized protein</fullName>
    </submittedName>
</protein>